<dbReference type="PROSITE" id="PS50088">
    <property type="entry name" value="ANK_REPEAT"/>
    <property type="match status" value="1"/>
</dbReference>
<proteinExistence type="predicted"/>
<dbReference type="InterPro" id="IPR027417">
    <property type="entry name" value="P-loop_NTPase"/>
</dbReference>
<dbReference type="PANTHER" id="PTHR10039:SF16">
    <property type="entry name" value="GPI INOSITOL-DEACYLASE"/>
    <property type="match status" value="1"/>
</dbReference>
<dbReference type="Proteomes" id="UP000326799">
    <property type="component" value="Unassembled WGS sequence"/>
</dbReference>
<keyword evidence="5" id="KW-1185">Reference proteome</keyword>
<gene>
    <name evidence="4" type="ORF">BDV33DRAFT_205225</name>
</gene>
<evidence type="ECO:0000259" key="3">
    <source>
        <dbReference type="Pfam" id="PF24883"/>
    </source>
</evidence>
<evidence type="ECO:0000256" key="1">
    <source>
        <dbReference type="ARBA" id="ARBA00022737"/>
    </source>
</evidence>
<dbReference type="AlphaFoldDB" id="A0A5N6EMV8"/>
<evidence type="ECO:0000256" key="2">
    <source>
        <dbReference type="PROSITE-ProRule" id="PRU00023"/>
    </source>
</evidence>
<reference evidence="4 5" key="1">
    <citation type="submission" date="2019-04" db="EMBL/GenBank/DDBJ databases">
        <title>Fungal friends and foes A comparative genomics study of 23 Aspergillus species from section Flavi.</title>
        <authorList>
            <consortium name="DOE Joint Genome Institute"/>
            <person name="Kjaerbolling I."/>
            <person name="Vesth T.C."/>
            <person name="Frisvad J.C."/>
            <person name="Nybo J.L."/>
            <person name="Theobald S."/>
            <person name="Kildgaard S."/>
            <person name="Petersen T.I."/>
            <person name="Kuo A."/>
            <person name="Sato A."/>
            <person name="Lyhne E.K."/>
            <person name="Kogle M.E."/>
            <person name="Wiebenga A."/>
            <person name="Kun R.S."/>
            <person name="Lubbers R.J."/>
            <person name="Makela M.R."/>
            <person name="Barry K."/>
            <person name="Chovatia M."/>
            <person name="Clum A."/>
            <person name="Daum C."/>
            <person name="Haridas S."/>
            <person name="He G."/>
            <person name="LaButti K."/>
            <person name="Lipzen A."/>
            <person name="Mondo S."/>
            <person name="Pangilinan J."/>
            <person name="Riley R."/>
            <person name="Salamov A."/>
            <person name="Simmons B.A."/>
            <person name="Magnuson J.K."/>
            <person name="Henrissat B."/>
            <person name="Mortensen U.H."/>
            <person name="Larsen T.O."/>
            <person name="De vries R.P."/>
            <person name="Grigoriev I.V."/>
            <person name="Machida M."/>
            <person name="Baker S.E."/>
            <person name="Andersen M.R."/>
        </authorList>
    </citation>
    <scope>NUCLEOTIDE SEQUENCE [LARGE SCALE GENOMIC DNA]</scope>
    <source>
        <strain evidence="4 5">CBS 126849</strain>
    </source>
</reference>
<feature type="repeat" description="ANK" evidence="2">
    <location>
        <begin position="872"/>
        <end position="904"/>
    </location>
</feature>
<dbReference type="PANTHER" id="PTHR10039">
    <property type="entry name" value="AMELOGENIN"/>
    <property type="match status" value="1"/>
</dbReference>
<evidence type="ECO:0000313" key="5">
    <source>
        <dbReference type="Proteomes" id="UP000326799"/>
    </source>
</evidence>
<keyword evidence="1" id="KW-0677">Repeat</keyword>
<dbReference type="InterPro" id="IPR002110">
    <property type="entry name" value="Ankyrin_rpt"/>
</dbReference>
<feature type="domain" description="Nephrocystin 3-like N-terminal" evidence="3">
    <location>
        <begin position="340"/>
        <end position="506"/>
    </location>
</feature>
<dbReference type="SUPFAM" id="SSF48403">
    <property type="entry name" value="Ankyrin repeat"/>
    <property type="match status" value="1"/>
</dbReference>
<dbReference type="SUPFAM" id="SSF52540">
    <property type="entry name" value="P-loop containing nucleoside triphosphate hydrolases"/>
    <property type="match status" value="1"/>
</dbReference>
<dbReference type="Gene3D" id="3.40.50.300">
    <property type="entry name" value="P-loop containing nucleotide triphosphate hydrolases"/>
    <property type="match status" value="1"/>
</dbReference>
<organism evidence="4 5">
    <name type="scientific">Aspergillus novoparasiticus</name>
    <dbReference type="NCBI Taxonomy" id="986946"/>
    <lineage>
        <taxon>Eukaryota</taxon>
        <taxon>Fungi</taxon>
        <taxon>Dikarya</taxon>
        <taxon>Ascomycota</taxon>
        <taxon>Pezizomycotina</taxon>
        <taxon>Eurotiomycetes</taxon>
        <taxon>Eurotiomycetidae</taxon>
        <taxon>Eurotiales</taxon>
        <taxon>Aspergillaceae</taxon>
        <taxon>Aspergillus</taxon>
        <taxon>Aspergillus subgen. Circumdati</taxon>
    </lineage>
</organism>
<accession>A0A5N6EMV8</accession>
<name>A0A5N6EMV8_9EURO</name>
<dbReference type="EMBL" id="ML733447">
    <property type="protein sequence ID" value="KAB8218647.1"/>
    <property type="molecule type" value="Genomic_DNA"/>
</dbReference>
<keyword evidence="2" id="KW-0040">ANK repeat</keyword>
<dbReference type="InterPro" id="IPR056884">
    <property type="entry name" value="NPHP3-like_N"/>
</dbReference>
<dbReference type="SMART" id="SM00248">
    <property type="entry name" value="ANK"/>
    <property type="match status" value="7"/>
</dbReference>
<dbReference type="Gene3D" id="1.25.40.20">
    <property type="entry name" value="Ankyrin repeat-containing domain"/>
    <property type="match status" value="1"/>
</dbReference>
<dbReference type="PROSITE" id="PS50297">
    <property type="entry name" value="ANK_REP_REGION"/>
    <property type="match status" value="1"/>
</dbReference>
<protein>
    <recommendedName>
        <fullName evidence="3">Nephrocystin 3-like N-terminal domain-containing protein</fullName>
    </recommendedName>
</protein>
<dbReference type="Pfam" id="PF12796">
    <property type="entry name" value="Ank_2"/>
    <property type="match status" value="1"/>
</dbReference>
<sequence length="1267" mass="141604">MRARLKRIFRSPLSLRRGPRPPSDSADHLQKSGCITALPLDTPTEAGFWQKALHRLSMEDQVLIQKHTTTRSTSCIVSDTPVLLLEEVKQKRELFESRRWNVSLNGYTFRLSDIANKVMTWLEKLKAIGDIAANADQIHSRLPWACIRMLLLEATADRDTMGPLLVGLDKVLYLIDLCTVYELLYPYDSKIEHTYHNLEATVIELYVLILQFLRTAILAYERSTKTSTSATFWTLDYINDYNARFEAIIPRIDYEAQNCERCYSRLDPVISTDQVKRLKLVLEDMERVKTHENEFRNVDSTFQNIWRFLDDEKREDVLRWISDIPFEDHHSVARTGRTANTGGWLFKQREFQDWQISDDSMIFWLHGIPGAGKTKLVSRVIDEFLQVQGQKLVYFYCNRDEGLRRKPKEILRSFVKQLSIADDQTVIHESLLQAYMDRRQRGFPSTDLSLEESEALLAQLISIYPKTILVLDALDESEEGSRQGLISYFSRLVEQVQNLKIFITSRRDEDIACRLKSKANVGIDATYSQDDIAKFVSQKIDEDEKNRVTPISVELKYDIVRIILDKSQGMFQWAALQVTELLSLDLEKDIRERLGCLPAGLPCAYNEIYQRILGFKASKLKIATRALQWVICSENPLTADALVFLVCQDPEIDTLITPYVDIRFILDSCSNLLVMDSRQVCQLSHLSVNEYFENLWGRGICHANAAKICLTHMLIANNQYSQESSMYSAMIDNFLAYATQHWFLHIRRYEYYISNTGDKIDPRLSQLVEKFLGRVEESGPAYRSWCERCEHLPGFPIEDLKPFSNPVLAVCRFGFYRIPLTWWESKCINPNQTNKAGNSLLVLTVFSENGYAVQKLLSLGADINGQLDGLLCSGSALGAAASIGNREIIKLLLSAGAQINQKHTGGIYGGALVASVANPEGRKATQLLLDSGAEINQELDRGIFGSALAAAAARGTGGYNSTIIQSLLRAGANVNQALTSGNYGSALAAAASTPIGHETIKLLLASGANVNQRLIWGKYGSALAAASFGSPANTSLLLDAGADVNQVLTSGLYGSALAAAAYSQAKHSVQLLLDAGADVNQKLTTGLYGSALAAAVAKQGADEEIVQLLLDAGADVNQKLSSGLYSNVLEAARARTRRELYEILLGVVIRKNQRNFEYTSLEADNSTAMQTQISSQAHNHREKSKVIDETDWEVVSHRDADVNDHEGSRDTSGVNGHFDIKIGWGLRKHNLYSCDWHYTPAEEHPDVCPICSGAPECPSCGGSSDSK</sequence>
<dbReference type="Pfam" id="PF24883">
    <property type="entry name" value="NPHP3_N"/>
    <property type="match status" value="1"/>
</dbReference>
<dbReference type="InterPro" id="IPR036770">
    <property type="entry name" value="Ankyrin_rpt-contain_sf"/>
</dbReference>
<evidence type="ECO:0000313" key="4">
    <source>
        <dbReference type="EMBL" id="KAB8218647.1"/>
    </source>
</evidence>